<reference evidence="2" key="1">
    <citation type="submission" date="2021-06" db="EMBL/GenBank/DDBJ databases">
        <authorList>
            <person name="Kallberg Y."/>
            <person name="Tangrot J."/>
            <person name="Rosling A."/>
        </authorList>
    </citation>
    <scope>NUCLEOTIDE SEQUENCE</scope>
    <source>
        <strain evidence="2">CL551</strain>
    </source>
</reference>
<evidence type="ECO:0000313" key="3">
    <source>
        <dbReference type="Proteomes" id="UP000789342"/>
    </source>
</evidence>
<dbReference type="AlphaFoldDB" id="A0A9N9N768"/>
<gene>
    <name evidence="2" type="ORF">AMORRO_LOCUS12480</name>
</gene>
<organism evidence="2 3">
    <name type="scientific">Acaulospora morrowiae</name>
    <dbReference type="NCBI Taxonomy" id="94023"/>
    <lineage>
        <taxon>Eukaryota</taxon>
        <taxon>Fungi</taxon>
        <taxon>Fungi incertae sedis</taxon>
        <taxon>Mucoromycota</taxon>
        <taxon>Glomeromycotina</taxon>
        <taxon>Glomeromycetes</taxon>
        <taxon>Diversisporales</taxon>
        <taxon>Acaulosporaceae</taxon>
        <taxon>Acaulospora</taxon>
    </lineage>
</organism>
<feature type="region of interest" description="Disordered" evidence="1">
    <location>
        <begin position="1"/>
        <end position="29"/>
    </location>
</feature>
<keyword evidence="3" id="KW-1185">Reference proteome</keyword>
<evidence type="ECO:0000256" key="1">
    <source>
        <dbReference type="SAM" id="MobiDB-lite"/>
    </source>
</evidence>
<comment type="caution">
    <text evidence="2">The sequence shown here is derived from an EMBL/GenBank/DDBJ whole genome shotgun (WGS) entry which is preliminary data.</text>
</comment>
<feature type="non-terminal residue" evidence="2">
    <location>
        <position position="1"/>
    </location>
</feature>
<dbReference type="EMBL" id="CAJVPV010018413">
    <property type="protein sequence ID" value="CAG8707048.1"/>
    <property type="molecule type" value="Genomic_DNA"/>
</dbReference>
<dbReference type="Proteomes" id="UP000789342">
    <property type="component" value="Unassembled WGS sequence"/>
</dbReference>
<proteinExistence type="predicted"/>
<evidence type="ECO:0000313" key="2">
    <source>
        <dbReference type="EMBL" id="CAG8707048.1"/>
    </source>
</evidence>
<accession>A0A9N9N768</accession>
<sequence length="139" mass="16150">KIVSEQKEVQGLAQGLEGENHQKKARNQPEDVLTVDKAKGSLVEKICSESPREVNYEKWIGEAVQGNDARIEGQVLTYNKVSFTHDYTKIYKETIITNARNMVPEVISYQIKAEYKLEEKKELILSLKRDEHFKEREKR</sequence>
<name>A0A9N9N768_9GLOM</name>
<protein>
    <submittedName>
        <fullName evidence="2">14404_t:CDS:1</fullName>
    </submittedName>
</protein>